<gene>
    <name evidence="2" type="ORF">GCM10007853_29080</name>
</gene>
<dbReference type="EMBL" id="BSNK01000002">
    <property type="protein sequence ID" value="GLQ25034.1"/>
    <property type="molecule type" value="Genomic_DNA"/>
</dbReference>
<protein>
    <submittedName>
        <fullName evidence="2">Uncharacterized protein</fullName>
    </submittedName>
</protein>
<proteinExistence type="predicted"/>
<evidence type="ECO:0000313" key="3">
    <source>
        <dbReference type="Proteomes" id="UP001161391"/>
    </source>
</evidence>
<sequence length="80" mass="8695">MGQKGAFDLPARKADLAHPAHGAAARIENKQPPIRNNPGHRANPARIGQGRARADQDNMQARTQIRDPVHAHALRDGPLK</sequence>
<accession>A0ABQ5VEE1</accession>
<evidence type="ECO:0000313" key="2">
    <source>
        <dbReference type="EMBL" id="GLQ25034.1"/>
    </source>
</evidence>
<keyword evidence="3" id="KW-1185">Reference proteome</keyword>
<dbReference type="Proteomes" id="UP001161391">
    <property type="component" value="Unassembled WGS sequence"/>
</dbReference>
<feature type="region of interest" description="Disordered" evidence="1">
    <location>
        <begin position="1"/>
        <end position="62"/>
    </location>
</feature>
<name>A0ABQ5VEE1_9PROT</name>
<reference evidence="2" key="2">
    <citation type="submission" date="2023-01" db="EMBL/GenBank/DDBJ databases">
        <title>Draft genome sequence of Algimonas ampicilliniresistens strain NBRC 108219.</title>
        <authorList>
            <person name="Sun Q."/>
            <person name="Mori K."/>
        </authorList>
    </citation>
    <scope>NUCLEOTIDE SEQUENCE</scope>
    <source>
        <strain evidence="2">NBRC 108219</strain>
    </source>
</reference>
<evidence type="ECO:0000256" key="1">
    <source>
        <dbReference type="SAM" id="MobiDB-lite"/>
    </source>
</evidence>
<comment type="caution">
    <text evidence="2">The sequence shown here is derived from an EMBL/GenBank/DDBJ whole genome shotgun (WGS) entry which is preliminary data.</text>
</comment>
<organism evidence="2 3">
    <name type="scientific">Algimonas ampicilliniresistens</name>
    <dbReference type="NCBI Taxonomy" id="1298735"/>
    <lineage>
        <taxon>Bacteria</taxon>
        <taxon>Pseudomonadati</taxon>
        <taxon>Pseudomonadota</taxon>
        <taxon>Alphaproteobacteria</taxon>
        <taxon>Maricaulales</taxon>
        <taxon>Robiginitomaculaceae</taxon>
        <taxon>Algimonas</taxon>
    </lineage>
</organism>
<reference evidence="2" key="1">
    <citation type="journal article" date="2014" name="Int. J. Syst. Evol. Microbiol.">
        <title>Complete genome of a new Firmicutes species belonging to the dominant human colonic microbiota ('Ruminococcus bicirculans') reveals two chromosomes and a selective capacity to utilize plant glucans.</title>
        <authorList>
            <consortium name="NISC Comparative Sequencing Program"/>
            <person name="Wegmann U."/>
            <person name="Louis P."/>
            <person name="Goesmann A."/>
            <person name="Henrissat B."/>
            <person name="Duncan S.H."/>
            <person name="Flint H.J."/>
        </authorList>
    </citation>
    <scope>NUCLEOTIDE SEQUENCE</scope>
    <source>
        <strain evidence="2">NBRC 108219</strain>
    </source>
</reference>